<gene>
    <name evidence="2" type="ORF">SEMRO_2894_G339630.1</name>
</gene>
<protein>
    <submittedName>
        <fullName evidence="2">NB-ARC domain</fullName>
    </submittedName>
</protein>
<feature type="compositionally biased region" description="Polar residues" evidence="1">
    <location>
        <begin position="275"/>
        <end position="286"/>
    </location>
</feature>
<dbReference type="AlphaFoldDB" id="A0A9N8F485"/>
<dbReference type="EMBL" id="CAICTM010002892">
    <property type="protein sequence ID" value="CAB9530474.1"/>
    <property type="molecule type" value="Genomic_DNA"/>
</dbReference>
<reference evidence="2" key="1">
    <citation type="submission" date="2020-06" db="EMBL/GenBank/DDBJ databases">
        <authorList>
            <consortium name="Plant Systems Biology data submission"/>
        </authorList>
    </citation>
    <scope>NUCLEOTIDE SEQUENCE</scope>
    <source>
        <strain evidence="2">D6</strain>
    </source>
</reference>
<evidence type="ECO:0000313" key="2">
    <source>
        <dbReference type="EMBL" id="CAB9530474.1"/>
    </source>
</evidence>
<keyword evidence="3" id="KW-1185">Reference proteome</keyword>
<evidence type="ECO:0000313" key="3">
    <source>
        <dbReference type="Proteomes" id="UP001153069"/>
    </source>
</evidence>
<evidence type="ECO:0000256" key="1">
    <source>
        <dbReference type="SAM" id="MobiDB-lite"/>
    </source>
</evidence>
<dbReference type="Proteomes" id="UP001153069">
    <property type="component" value="Unassembled WGS sequence"/>
</dbReference>
<name>A0A9N8F485_9STRA</name>
<proteinExistence type="predicted"/>
<accession>A0A9N8F485</accession>
<feature type="region of interest" description="Disordered" evidence="1">
    <location>
        <begin position="270"/>
        <end position="291"/>
    </location>
</feature>
<dbReference type="OrthoDB" id="57017at2759"/>
<comment type="caution">
    <text evidence="2">The sequence shown here is derived from an EMBL/GenBank/DDBJ whole genome shotgun (WGS) entry which is preliminary data.</text>
</comment>
<organism evidence="2 3">
    <name type="scientific">Seminavis robusta</name>
    <dbReference type="NCBI Taxonomy" id="568900"/>
    <lineage>
        <taxon>Eukaryota</taxon>
        <taxon>Sar</taxon>
        <taxon>Stramenopiles</taxon>
        <taxon>Ochrophyta</taxon>
        <taxon>Bacillariophyta</taxon>
        <taxon>Bacillariophyceae</taxon>
        <taxon>Bacillariophycidae</taxon>
        <taxon>Naviculales</taxon>
        <taxon>Naviculaceae</taxon>
        <taxon>Seminavis</taxon>
    </lineage>
</organism>
<sequence>MVGPDQDLIEAATEFVLSREQAYANAQIHARWKMRGVGHLYHYYNLTLTALGTQNAVLIFNVHPATSRSFQDCHLITLWAIVQGPEVFAGMPQAINITHTGTSTTNDNDKKYKCYWKFQFANGGQQQAVLPGNYTVNVKLMQWNGMAKVQLYAAPQFSGQGSDSQYGPVSSQCPHTHTGQFISTEAYQKAPFNTTLIGFKFYEPLSACCEMCRRTPLCQYWATPPHQLPLPSRSGNGCELFFHQAAQDVPHSQVLEETIRKQNTLIAQEKAAAPASNNNPQTTTKSVVKAWGSPQSDNDQVAYFLGCGWSELFHNEFPCLSEDLDDQVWIHQPIVVIDPTSTTQKQAPSPQLPLCEAQDEYVAINSNEFSLTNQRYRLDNNDNHTATNPTSRQIIGRWIQKPHPTTDECPMPYEILKGPYSSQNAISRPDPNRPYCWYRDDLSLLNKHKPCKQINCRQHDQQQQQQQQQQTTSHKQYHQEWMAVWNNYHCDYMDFTDQQLSQCFQTLKIASIDTRGASISGFMKKYFLTRLANVTMYSPAQNNNDPEAKYVWVKTLHWPHLLWHQSMDAWEATLQKEKRKAHEIVFWITPFFISSERETYLHLGRAMQFMDVAEQVLTPKGYQMINLFDPSAAFTYDTAGQQDGLHIIGPPMKLAVTKVFHHLCSKVVEGTRI</sequence>